<sequence length="126" mass="13553">MTTIEDLSAEQYVCLTTFRKNGTAVPTPVWAAADGDALVVWTQAASGKVKRIRGNPGVVVAACDMRGNTRGEQVEGRARELSAGETERVRRLIVKKYGLTARALMLGSRLRRGREGTVAIRIAPAG</sequence>
<reference evidence="4" key="1">
    <citation type="submission" date="2016-10" db="EMBL/GenBank/DDBJ databases">
        <authorList>
            <person name="Varghese N."/>
            <person name="Submissions S."/>
        </authorList>
    </citation>
    <scope>NUCLEOTIDE SEQUENCE [LARGE SCALE GENOMIC DNA]</scope>
    <source>
        <strain evidence="4">CGMCC 4.2126</strain>
    </source>
</reference>
<name>A0A1I4BQ37_9ACTN</name>
<accession>A0A1I4BQ37</accession>
<dbReference type="Proteomes" id="UP000199111">
    <property type="component" value="Unassembled WGS sequence"/>
</dbReference>
<dbReference type="GO" id="GO:0016627">
    <property type="term" value="F:oxidoreductase activity, acting on the CH-CH group of donors"/>
    <property type="evidence" value="ECO:0007669"/>
    <property type="project" value="TreeGrafter"/>
</dbReference>
<organism evidence="3 4">
    <name type="scientific">Streptosporangium canum</name>
    <dbReference type="NCBI Taxonomy" id="324952"/>
    <lineage>
        <taxon>Bacteria</taxon>
        <taxon>Bacillati</taxon>
        <taxon>Actinomycetota</taxon>
        <taxon>Actinomycetes</taxon>
        <taxon>Streptosporangiales</taxon>
        <taxon>Streptosporangiaceae</taxon>
        <taxon>Streptosporangium</taxon>
    </lineage>
</organism>
<evidence type="ECO:0000313" key="4">
    <source>
        <dbReference type="Proteomes" id="UP000199111"/>
    </source>
</evidence>
<dbReference type="InterPro" id="IPR019965">
    <property type="entry name" value="PPOX_F420-dep_Rv2061_put"/>
</dbReference>
<dbReference type="SUPFAM" id="SSF50475">
    <property type="entry name" value="FMN-binding split barrel"/>
    <property type="match status" value="1"/>
</dbReference>
<keyword evidence="1" id="KW-0560">Oxidoreductase</keyword>
<dbReference type="GO" id="GO:0070967">
    <property type="term" value="F:coenzyme F420 binding"/>
    <property type="evidence" value="ECO:0007669"/>
    <property type="project" value="TreeGrafter"/>
</dbReference>
<feature type="domain" description="Pyridoxamine 5'-phosphate oxidase N-terminal" evidence="2">
    <location>
        <begin position="7"/>
        <end position="124"/>
    </location>
</feature>
<dbReference type="PANTHER" id="PTHR35176">
    <property type="entry name" value="HEME OXYGENASE HI_0854-RELATED"/>
    <property type="match status" value="1"/>
</dbReference>
<protein>
    <recommendedName>
        <fullName evidence="2">Pyridoxamine 5'-phosphate oxidase N-terminal domain-containing protein</fullName>
    </recommendedName>
</protein>
<dbReference type="EMBL" id="FOQY01000032">
    <property type="protein sequence ID" value="SFK70129.1"/>
    <property type="molecule type" value="Genomic_DNA"/>
</dbReference>
<dbReference type="RefSeq" id="WP_031167079.1">
    <property type="nucleotide sequence ID" value="NZ_FOQY01000032.1"/>
</dbReference>
<proteinExistence type="predicted"/>
<dbReference type="Pfam" id="PF01243">
    <property type="entry name" value="PNPOx_N"/>
    <property type="match status" value="1"/>
</dbReference>
<dbReference type="InterPro" id="IPR011576">
    <property type="entry name" value="Pyridox_Oxase_N"/>
</dbReference>
<gene>
    <name evidence="3" type="ORF">SAMN05216275_13299</name>
</gene>
<dbReference type="GeneID" id="96302281"/>
<dbReference type="InterPro" id="IPR052019">
    <property type="entry name" value="F420H2_bilvrd_red/Heme_oxyg"/>
</dbReference>
<dbReference type="InterPro" id="IPR012349">
    <property type="entry name" value="Split_barrel_FMN-bd"/>
</dbReference>
<dbReference type="Gene3D" id="2.30.110.10">
    <property type="entry name" value="Electron Transport, Fmn-binding Protein, Chain A"/>
    <property type="match status" value="1"/>
</dbReference>
<dbReference type="GO" id="GO:0005829">
    <property type="term" value="C:cytosol"/>
    <property type="evidence" value="ECO:0007669"/>
    <property type="project" value="TreeGrafter"/>
</dbReference>
<keyword evidence="4" id="KW-1185">Reference proteome</keyword>
<evidence type="ECO:0000259" key="2">
    <source>
        <dbReference type="Pfam" id="PF01243"/>
    </source>
</evidence>
<evidence type="ECO:0000256" key="1">
    <source>
        <dbReference type="ARBA" id="ARBA00023002"/>
    </source>
</evidence>
<dbReference type="NCBIfam" id="TIGR03666">
    <property type="entry name" value="Rv2061_F420"/>
    <property type="match status" value="1"/>
</dbReference>
<dbReference type="AlphaFoldDB" id="A0A1I4BQ37"/>
<dbReference type="PANTHER" id="PTHR35176:SF11">
    <property type="entry name" value="PYRIDOXAMINE 5'-PHOSPHATE OXIDASE FAMILY PROTEIN"/>
    <property type="match status" value="1"/>
</dbReference>
<evidence type="ECO:0000313" key="3">
    <source>
        <dbReference type="EMBL" id="SFK70129.1"/>
    </source>
</evidence>